<dbReference type="AlphaFoldDB" id="A0A6V7NUR3"/>
<evidence type="ECO:0000313" key="15">
    <source>
        <dbReference type="EMBL" id="CAD1822350.1"/>
    </source>
</evidence>
<keyword evidence="6" id="KW-0067">ATP-binding</keyword>
<keyword evidence="3 11" id="KW-0812">Transmembrane</keyword>
<dbReference type="Gene3D" id="1.10.510.10">
    <property type="entry name" value="Transferase(Phosphotransferase) domain 1"/>
    <property type="match status" value="1"/>
</dbReference>
<feature type="domain" description="Protein kinase" evidence="13">
    <location>
        <begin position="315"/>
        <end position="636"/>
    </location>
</feature>
<dbReference type="PROSITE" id="PS51782">
    <property type="entry name" value="LYSM"/>
    <property type="match status" value="2"/>
</dbReference>
<dbReference type="Pfam" id="PF07714">
    <property type="entry name" value="PK_Tyr_Ser-Thr"/>
    <property type="match status" value="1"/>
</dbReference>
<dbReference type="InterPro" id="IPR056563">
    <property type="entry name" value="LysM3_LYK4_5"/>
</dbReference>
<dbReference type="EMBL" id="LR862142">
    <property type="protein sequence ID" value="CAD1822350.1"/>
    <property type="molecule type" value="Genomic_DNA"/>
</dbReference>
<dbReference type="PROSITE" id="PS00109">
    <property type="entry name" value="PROTEIN_KINASE_TYR"/>
    <property type="match status" value="1"/>
</dbReference>
<sequence length="657" mass="70907">MAPPCSPTFLLLLFFFLSSSTILHVHPQQPYEGLATTDCENPHNSTSLLGYFCAPRSPSCSTYLTFRALPPYDSVAAVSSLLAANPSLLSQSNSLPSASSAFPIGAKLSVPVACSCSDGYYQSDAPYTVKGGDTAFLIANNTFQALSTCQAITARNLNNISSTGFVLSGANITVPLRCACPSSNQTRNGVKYLMSYLVDPGDTIYIISRMFGVQQQSILDANALSNSNNIYPFTTLLIPLSNPPNASQLISASSPAPPPTAASPPAHKSSKRGWIFAVAGVAAAALVVAAAAPLVLAILKARKKRTYGGIRADESKINHKDDRGSTPPAIVTVDDADSSSDIRSRISGIRPSLKIYKFRDLKTATENFSSERQIDGGSSYRAVLDGEAVAVQKVDGDATAQISVLKQISHFNLTKLHGLCFNKGYWYLVHEHAQNGRLSKWLFKSSDGSSAALNWRRRVLVALDVAEGLHYLHSFCKPAYVHMDICCSNILLDSNFRAKISNFSRARPAQEQEGDFALTTHIVGTSSHMAPEYIEHGLVSPKIDVYAFGVVLMEMITGREASEVGRDAVTELLRGGETVAGEEIKGFTDQSLEWNYTVDSAMFMVELIEKCLRRDARSRPSMGEVAQSLSKVSAMLESWNSSSDSQSFSSGRESLAR</sequence>
<dbReference type="InterPro" id="IPR008266">
    <property type="entry name" value="Tyr_kinase_AS"/>
</dbReference>
<proteinExistence type="predicted"/>
<evidence type="ECO:0000256" key="8">
    <source>
        <dbReference type="ARBA" id="ARBA00023136"/>
    </source>
</evidence>
<protein>
    <recommendedName>
        <fullName evidence="16">LysM domain receptor-like kinase 4</fullName>
    </recommendedName>
</protein>
<feature type="transmembrane region" description="Helical" evidence="11">
    <location>
        <begin position="274"/>
        <end position="299"/>
    </location>
</feature>
<dbReference type="InterPro" id="IPR036779">
    <property type="entry name" value="LysM_dom_sf"/>
</dbReference>
<evidence type="ECO:0000256" key="7">
    <source>
        <dbReference type="ARBA" id="ARBA00022989"/>
    </source>
</evidence>
<dbReference type="PANTHER" id="PTHR45927">
    <property type="entry name" value="LYSM-DOMAIN RECEPTOR-LIKE KINASE-RELATED"/>
    <property type="match status" value="1"/>
</dbReference>
<feature type="domain" description="LysM" evidence="14">
    <location>
        <begin position="125"/>
        <end position="174"/>
    </location>
</feature>
<dbReference type="GO" id="GO:0005886">
    <property type="term" value="C:plasma membrane"/>
    <property type="evidence" value="ECO:0007669"/>
    <property type="project" value="UniProtKB-SubCell"/>
</dbReference>
<feature type="chain" id="PRO_5028213720" description="LysM domain receptor-like kinase 4" evidence="12">
    <location>
        <begin position="28"/>
        <end position="657"/>
    </location>
</feature>
<reference evidence="15" key="1">
    <citation type="submission" date="2020-07" db="EMBL/GenBank/DDBJ databases">
        <authorList>
            <person name="Lin J."/>
        </authorList>
    </citation>
    <scope>NUCLEOTIDE SEQUENCE</scope>
</reference>
<feature type="domain" description="LysM" evidence="14">
    <location>
        <begin position="194"/>
        <end position="238"/>
    </location>
</feature>
<dbReference type="Gene3D" id="3.10.350.10">
    <property type="entry name" value="LysM domain"/>
    <property type="match status" value="1"/>
</dbReference>
<evidence type="ECO:0000256" key="6">
    <source>
        <dbReference type="ARBA" id="ARBA00022840"/>
    </source>
</evidence>
<dbReference type="InterPro" id="IPR056561">
    <property type="entry name" value="NFP_LYK_LysM1"/>
</dbReference>
<keyword evidence="2" id="KW-1003">Cell membrane</keyword>
<dbReference type="Gene3D" id="3.30.200.20">
    <property type="entry name" value="Phosphorylase Kinase, domain 1"/>
    <property type="match status" value="1"/>
</dbReference>
<feature type="region of interest" description="Disordered" evidence="10">
    <location>
        <begin position="638"/>
        <end position="657"/>
    </location>
</feature>
<keyword evidence="5" id="KW-0547">Nucleotide-binding</keyword>
<feature type="region of interest" description="Disordered" evidence="10">
    <location>
        <begin position="248"/>
        <end position="268"/>
    </location>
</feature>
<dbReference type="PROSITE" id="PS50011">
    <property type="entry name" value="PROTEIN_KINASE_DOM"/>
    <property type="match status" value="1"/>
</dbReference>
<evidence type="ECO:0000259" key="13">
    <source>
        <dbReference type="PROSITE" id="PS50011"/>
    </source>
</evidence>
<evidence type="ECO:0000256" key="11">
    <source>
        <dbReference type="SAM" id="Phobius"/>
    </source>
</evidence>
<dbReference type="Pfam" id="PF23446">
    <property type="entry name" value="LysM1_NFP_LYK"/>
    <property type="match status" value="1"/>
</dbReference>
<evidence type="ECO:0000256" key="10">
    <source>
        <dbReference type="SAM" id="MobiDB-lite"/>
    </source>
</evidence>
<dbReference type="GO" id="GO:0005524">
    <property type="term" value="F:ATP binding"/>
    <property type="evidence" value="ECO:0007669"/>
    <property type="project" value="UniProtKB-KW"/>
</dbReference>
<dbReference type="InterPro" id="IPR056562">
    <property type="entry name" value="LysM2_CERK1_LYK3_4_5"/>
</dbReference>
<keyword evidence="9" id="KW-1015">Disulfide bond</keyword>
<dbReference type="GO" id="GO:0004672">
    <property type="term" value="F:protein kinase activity"/>
    <property type="evidence" value="ECO:0007669"/>
    <property type="project" value="InterPro"/>
</dbReference>
<name>A0A6V7NUR3_ANACO</name>
<evidence type="ECO:0000256" key="4">
    <source>
        <dbReference type="ARBA" id="ARBA00022729"/>
    </source>
</evidence>
<dbReference type="Pfam" id="PF23473">
    <property type="entry name" value="LysM3_LYK4_5"/>
    <property type="match status" value="1"/>
</dbReference>
<feature type="signal peptide" evidence="12">
    <location>
        <begin position="1"/>
        <end position="27"/>
    </location>
</feature>
<dbReference type="InterPro" id="IPR011009">
    <property type="entry name" value="Kinase-like_dom_sf"/>
</dbReference>
<dbReference type="InterPro" id="IPR018392">
    <property type="entry name" value="LysM"/>
</dbReference>
<evidence type="ECO:0000256" key="9">
    <source>
        <dbReference type="ARBA" id="ARBA00023157"/>
    </source>
</evidence>
<evidence type="ECO:0000256" key="2">
    <source>
        <dbReference type="ARBA" id="ARBA00022475"/>
    </source>
</evidence>
<organism evidence="15">
    <name type="scientific">Ananas comosus var. bracteatus</name>
    <name type="common">red pineapple</name>
    <dbReference type="NCBI Taxonomy" id="296719"/>
    <lineage>
        <taxon>Eukaryota</taxon>
        <taxon>Viridiplantae</taxon>
        <taxon>Streptophyta</taxon>
        <taxon>Embryophyta</taxon>
        <taxon>Tracheophyta</taxon>
        <taxon>Spermatophyta</taxon>
        <taxon>Magnoliopsida</taxon>
        <taxon>Liliopsida</taxon>
        <taxon>Poales</taxon>
        <taxon>Bromeliaceae</taxon>
        <taxon>Bromelioideae</taxon>
        <taxon>Ananas</taxon>
    </lineage>
</organism>
<dbReference type="PANTHER" id="PTHR45927:SF11">
    <property type="entry name" value="LYSM DOMAIN RECEPTOR-LIKE KINASE 4"/>
    <property type="match status" value="1"/>
</dbReference>
<keyword evidence="4 12" id="KW-0732">Signal</keyword>
<keyword evidence="7 11" id="KW-1133">Transmembrane helix</keyword>
<accession>A0A6V7NUR3</accession>
<evidence type="ECO:0000256" key="1">
    <source>
        <dbReference type="ARBA" id="ARBA00004162"/>
    </source>
</evidence>
<evidence type="ECO:0000256" key="12">
    <source>
        <dbReference type="SAM" id="SignalP"/>
    </source>
</evidence>
<dbReference type="InterPro" id="IPR052611">
    <property type="entry name" value="Plant_RLK_LysM"/>
</dbReference>
<dbReference type="FunFam" id="1.10.510.10:FF:000468">
    <property type="entry name" value="PTI1-like tyrosine-protein kinase 3"/>
    <property type="match status" value="1"/>
</dbReference>
<evidence type="ECO:0000256" key="3">
    <source>
        <dbReference type="ARBA" id="ARBA00022692"/>
    </source>
</evidence>
<evidence type="ECO:0000259" key="14">
    <source>
        <dbReference type="PROSITE" id="PS51782"/>
    </source>
</evidence>
<dbReference type="SMART" id="SM00257">
    <property type="entry name" value="LysM"/>
    <property type="match status" value="2"/>
</dbReference>
<dbReference type="InterPro" id="IPR001245">
    <property type="entry name" value="Ser-Thr/Tyr_kinase_cat_dom"/>
</dbReference>
<keyword evidence="8 11" id="KW-0472">Membrane</keyword>
<dbReference type="InterPro" id="IPR000719">
    <property type="entry name" value="Prot_kinase_dom"/>
</dbReference>
<dbReference type="SUPFAM" id="SSF56112">
    <property type="entry name" value="Protein kinase-like (PK-like)"/>
    <property type="match status" value="1"/>
</dbReference>
<evidence type="ECO:0008006" key="16">
    <source>
        <dbReference type="Google" id="ProtNLM"/>
    </source>
</evidence>
<dbReference type="SUPFAM" id="SSF54106">
    <property type="entry name" value="LysM domain"/>
    <property type="match status" value="1"/>
</dbReference>
<dbReference type="CDD" id="cd00118">
    <property type="entry name" value="LysM"/>
    <property type="match status" value="1"/>
</dbReference>
<gene>
    <name evidence="15" type="ORF">CB5_LOCUS5561</name>
</gene>
<comment type="subcellular location">
    <subcellularLocation>
        <location evidence="1">Cell membrane</location>
        <topology evidence="1">Single-pass membrane protein</topology>
    </subcellularLocation>
</comment>
<evidence type="ECO:0000256" key="5">
    <source>
        <dbReference type="ARBA" id="ARBA00022741"/>
    </source>
</evidence>
<dbReference type="Pfam" id="PF23472">
    <property type="entry name" value="LysM2_CERK1_LYK3_4_5"/>
    <property type="match status" value="1"/>
</dbReference>